<name>A0A8S4FRN4_PLUXY</name>
<protein>
    <submittedName>
        <fullName evidence="1">(diamondback moth) hypothetical protein</fullName>
    </submittedName>
</protein>
<evidence type="ECO:0000313" key="2">
    <source>
        <dbReference type="Proteomes" id="UP000653454"/>
    </source>
</evidence>
<comment type="caution">
    <text evidence="1">The sequence shown here is derived from an EMBL/GenBank/DDBJ whole genome shotgun (WGS) entry which is preliminary data.</text>
</comment>
<dbReference type="AlphaFoldDB" id="A0A8S4FRN4"/>
<reference evidence="1" key="1">
    <citation type="submission" date="2020-11" db="EMBL/GenBank/DDBJ databases">
        <authorList>
            <person name="Whiteford S."/>
        </authorList>
    </citation>
    <scope>NUCLEOTIDE SEQUENCE</scope>
</reference>
<gene>
    <name evidence="1" type="ORF">PLXY2_LOCUS9656</name>
</gene>
<sequence length="157" mass="17216">MLAGNVTLQSVTLRPEAGTWSLSVGSRSHHSVRVGGRSALAFAPAFSASPPGGHEGNRRPLLGTPNYMTITLSETNSTTTLSHAELLDLEGKPLFELPLRSLVDEDRRVYATDAFMPPEELFFIAINGRDETNQELRRVEHNHCPSETTRGSIHHSD</sequence>
<accession>A0A8S4FRN4</accession>
<keyword evidence="2" id="KW-1185">Reference proteome</keyword>
<evidence type="ECO:0000313" key="1">
    <source>
        <dbReference type="EMBL" id="CAG9129774.1"/>
    </source>
</evidence>
<dbReference type="Proteomes" id="UP000653454">
    <property type="component" value="Unassembled WGS sequence"/>
</dbReference>
<dbReference type="EMBL" id="CAJHNJ030000039">
    <property type="protein sequence ID" value="CAG9129774.1"/>
    <property type="molecule type" value="Genomic_DNA"/>
</dbReference>
<organism evidence="1 2">
    <name type="scientific">Plutella xylostella</name>
    <name type="common">Diamondback moth</name>
    <name type="synonym">Plutella maculipennis</name>
    <dbReference type="NCBI Taxonomy" id="51655"/>
    <lineage>
        <taxon>Eukaryota</taxon>
        <taxon>Metazoa</taxon>
        <taxon>Ecdysozoa</taxon>
        <taxon>Arthropoda</taxon>
        <taxon>Hexapoda</taxon>
        <taxon>Insecta</taxon>
        <taxon>Pterygota</taxon>
        <taxon>Neoptera</taxon>
        <taxon>Endopterygota</taxon>
        <taxon>Lepidoptera</taxon>
        <taxon>Glossata</taxon>
        <taxon>Ditrysia</taxon>
        <taxon>Yponomeutoidea</taxon>
        <taxon>Plutellidae</taxon>
        <taxon>Plutella</taxon>
    </lineage>
</organism>
<proteinExistence type="predicted"/>